<comment type="caution">
    <text evidence="1">The sequence shown here is derived from an EMBL/GenBank/DDBJ whole genome shotgun (WGS) entry which is preliminary data.</text>
</comment>
<dbReference type="AlphaFoldDB" id="A0A846XLA1"/>
<evidence type="ECO:0000313" key="1">
    <source>
        <dbReference type="EMBL" id="NKY36772.1"/>
    </source>
</evidence>
<evidence type="ECO:0008006" key="3">
    <source>
        <dbReference type="Google" id="ProtNLM"/>
    </source>
</evidence>
<sequence>MRHPETIETLSRGRAFVDATADMLERVRRIRARRPSPSGRVIPEVDGTLRLTDMYIAPGTIAHSTDYRELAADIMAAIHESTRDAVRQHKLAIEDTAWPEIPEVQWVARRR</sequence>
<keyword evidence="2" id="KW-1185">Reference proteome</keyword>
<proteinExistence type="predicted"/>
<organism evidence="1 2">
    <name type="scientific">Nocardia speluncae</name>
    <dbReference type="NCBI Taxonomy" id="419477"/>
    <lineage>
        <taxon>Bacteria</taxon>
        <taxon>Bacillati</taxon>
        <taxon>Actinomycetota</taxon>
        <taxon>Actinomycetes</taxon>
        <taxon>Mycobacteriales</taxon>
        <taxon>Nocardiaceae</taxon>
        <taxon>Nocardia</taxon>
    </lineage>
</organism>
<dbReference type="Proteomes" id="UP000565715">
    <property type="component" value="Unassembled WGS sequence"/>
</dbReference>
<dbReference type="RefSeq" id="WP_068039240.1">
    <property type="nucleotide sequence ID" value="NZ_JAAXOO010000007.1"/>
</dbReference>
<gene>
    <name evidence="1" type="ORF">HGA13_27415</name>
</gene>
<reference evidence="1 2" key="1">
    <citation type="submission" date="2020-04" db="EMBL/GenBank/DDBJ databases">
        <title>MicrobeNet Type strains.</title>
        <authorList>
            <person name="Nicholson A.C."/>
        </authorList>
    </citation>
    <scope>NUCLEOTIDE SEQUENCE [LARGE SCALE GENOMIC DNA]</scope>
    <source>
        <strain evidence="1 2">DSM 45078</strain>
    </source>
</reference>
<name>A0A846XLA1_9NOCA</name>
<dbReference type="EMBL" id="JAAXOO010000007">
    <property type="protein sequence ID" value="NKY36772.1"/>
    <property type="molecule type" value="Genomic_DNA"/>
</dbReference>
<accession>A0A846XLA1</accession>
<protein>
    <recommendedName>
        <fullName evidence="3">YbaB/EbfC DNA-binding family protein</fullName>
    </recommendedName>
</protein>
<evidence type="ECO:0000313" key="2">
    <source>
        <dbReference type="Proteomes" id="UP000565715"/>
    </source>
</evidence>